<dbReference type="InterPro" id="IPR009057">
    <property type="entry name" value="Homeodomain-like_sf"/>
</dbReference>
<keyword evidence="5" id="KW-1185">Reference proteome</keyword>
<feature type="domain" description="Winged helix-turn helix" evidence="3">
    <location>
        <begin position="98"/>
        <end position="154"/>
    </location>
</feature>
<dbReference type="InterPro" id="IPR038717">
    <property type="entry name" value="Tc1-like_DDE_dom"/>
</dbReference>
<dbReference type="Pfam" id="PF13384">
    <property type="entry name" value="HTH_23"/>
    <property type="match status" value="1"/>
</dbReference>
<dbReference type="OrthoDB" id="7238295at2"/>
<dbReference type="EMBL" id="VOSK01000003">
    <property type="protein sequence ID" value="MPR24051.1"/>
    <property type="molecule type" value="Genomic_DNA"/>
</dbReference>
<dbReference type="SUPFAM" id="SSF46689">
    <property type="entry name" value="Homeodomain-like"/>
    <property type="match status" value="1"/>
</dbReference>
<evidence type="ECO:0000313" key="4">
    <source>
        <dbReference type="EMBL" id="MPR24051.1"/>
    </source>
</evidence>
<evidence type="ECO:0000256" key="1">
    <source>
        <dbReference type="SAM" id="MobiDB-lite"/>
    </source>
</evidence>
<evidence type="ECO:0000259" key="3">
    <source>
        <dbReference type="Pfam" id="PF13592"/>
    </source>
</evidence>
<protein>
    <submittedName>
        <fullName evidence="4">IS630 family transposase</fullName>
    </submittedName>
</protein>
<evidence type="ECO:0000313" key="5">
    <source>
        <dbReference type="Proteomes" id="UP000403266"/>
    </source>
</evidence>
<dbReference type="InterPro" id="IPR047655">
    <property type="entry name" value="Transpos_IS630-like"/>
</dbReference>
<proteinExistence type="predicted"/>
<dbReference type="NCBIfam" id="NF033545">
    <property type="entry name" value="transpos_IS630"/>
    <property type="match status" value="1"/>
</dbReference>
<dbReference type="GO" id="GO:0003676">
    <property type="term" value="F:nucleic acid binding"/>
    <property type="evidence" value="ECO:0007669"/>
    <property type="project" value="InterPro"/>
</dbReference>
<feature type="compositionally biased region" description="Low complexity" evidence="1">
    <location>
        <begin position="168"/>
        <end position="193"/>
    </location>
</feature>
<gene>
    <name evidence="4" type="ORF">FS320_02135</name>
</gene>
<comment type="caution">
    <text evidence="4">The sequence shown here is derived from an EMBL/GenBank/DDBJ whole genome shotgun (WGS) entry which is preliminary data.</text>
</comment>
<feature type="region of interest" description="Disordered" evidence="1">
    <location>
        <begin position="163"/>
        <end position="195"/>
    </location>
</feature>
<evidence type="ECO:0000259" key="2">
    <source>
        <dbReference type="Pfam" id="PF13358"/>
    </source>
</evidence>
<dbReference type="Gene3D" id="3.30.420.10">
    <property type="entry name" value="Ribonuclease H-like superfamily/Ribonuclease H"/>
    <property type="match status" value="1"/>
</dbReference>
<dbReference type="AlphaFoldDB" id="A0A5N7MAV1"/>
<dbReference type="Gene3D" id="1.10.10.60">
    <property type="entry name" value="Homeodomain-like"/>
    <property type="match status" value="1"/>
</dbReference>
<reference evidence="4 5" key="1">
    <citation type="journal article" date="2019" name="Syst. Appl. Microbiol.">
        <title>Microvirga tunisiensis sp. nov., a root nodule symbiotic bacterium isolated from Lupinus micranthus and L. luteus grown in Northern Tunisia.</title>
        <authorList>
            <person name="Msaddak A."/>
            <person name="Rejili M."/>
            <person name="Duran D."/>
            <person name="Mars M."/>
            <person name="Palacios J.M."/>
            <person name="Ruiz-Argueso T."/>
            <person name="Rey L."/>
            <person name="Imperial J."/>
        </authorList>
    </citation>
    <scope>NUCLEOTIDE SEQUENCE [LARGE SCALE GENOMIC DNA]</scope>
    <source>
        <strain evidence="4 5">Lmie10</strain>
    </source>
</reference>
<feature type="domain" description="Tc1-like transposase DDE" evidence="2">
    <location>
        <begin position="173"/>
        <end position="305"/>
    </location>
</feature>
<accession>A0A5N7MAV1</accession>
<dbReference type="Pfam" id="PF13358">
    <property type="entry name" value="DDE_3"/>
    <property type="match status" value="1"/>
</dbReference>
<dbReference type="InterPro" id="IPR025959">
    <property type="entry name" value="Winged_HTH_dom"/>
</dbReference>
<name>A0A5N7MAV1_9HYPH</name>
<dbReference type="RefSeq" id="WP_152708964.1">
    <property type="nucleotide sequence ID" value="NZ_VOSJ01000007.1"/>
</dbReference>
<dbReference type="InterPro" id="IPR036397">
    <property type="entry name" value="RNaseH_sf"/>
</dbReference>
<organism evidence="4 5">
    <name type="scientific">Microvirga tunisiensis</name>
    <dbReference type="NCBI Taxonomy" id="2108360"/>
    <lineage>
        <taxon>Bacteria</taxon>
        <taxon>Pseudomonadati</taxon>
        <taxon>Pseudomonadota</taxon>
        <taxon>Alphaproteobacteria</taxon>
        <taxon>Hyphomicrobiales</taxon>
        <taxon>Methylobacteriaceae</taxon>
        <taxon>Microvirga</taxon>
    </lineage>
</organism>
<dbReference type="Pfam" id="PF13592">
    <property type="entry name" value="HTH_33"/>
    <property type="match status" value="1"/>
</dbReference>
<sequence length="344" mass="38754">MDDDVWRPTHLTSEQMEERRLAGARLLRQGRLSQAQIARKLGVSRASVCRWAATLAQEGVHGLEARPIPGRDPRLDEKAWARLGRLLDRGAMAAGFATERWTLKRIAALIECAFGVRYHPRYLERPLRAHGFSVQRPATRARERNELVIAVWPKRDWIALKKSRSGRSARSSSGTRPATASGRGQARPGARRGITPVLQRLSKRREVSSIVAITPDGRLYARHFRTSVSSNTVISALRYFRRKIGTPLLVVWDRLNAHRSRATTDFIAAHAQDYAVAYLPAYAPELNPEEQCNALVKRAMENALPGSVADLHRLVRREFCRLQRRPEIIVRFFGHAGLSVAGFP</sequence>
<dbReference type="Proteomes" id="UP000403266">
    <property type="component" value="Unassembled WGS sequence"/>
</dbReference>